<feature type="domain" description="Myosin motor" evidence="17">
    <location>
        <begin position="146"/>
        <end position="924"/>
    </location>
</feature>
<reference evidence="18" key="2">
    <citation type="submission" date="2025-08" db="UniProtKB">
        <authorList>
            <consortium name="Ensembl"/>
        </authorList>
    </citation>
    <scope>IDENTIFICATION</scope>
</reference>
<keyword evidence="11 12" id="KW-0505">Motor protein</keyword>
<dbReference type="Pfam" id="PF00063">
    <property type="entry name" value="Myosin_head"/>
    <property type="match status" value="2"/>
</dbReference>
<dbReference type="PROSITE" id="PS50200">
    <property type="entry name" value="RA"/>
    <property type="match status" value="1"/>
</dbReference>
<dbReference type="Gene3D" id="1.20.58.530">
    <property type="match status" value="2"/>
</dbReference>
<comment type="similarity">
    <text evidence="2 12">Belongs to the TRAFAC class myosin-kinesin ATPase superfamily. Myosin family.</text>
</comment>
<evidence type="ECO:0000256" key="11">
    <source>
        <dbReference type="ARBA" id="ARBA00023175"/>
    </source>
</evidence>
<dbReference type="GO" id="GO:0030027">
    <property type="term" value="C:lamellipodium"/>
    <property type="evidence" value="ECO:0007669"/>
    <property type="project" value="TreeGrafter"/>
</dbReference>
<evidence type="ECO:0000256" key="12">
    <source>
        <dbReference type="PROSITE-ProRule" id="PRU00782"/>
    </source>
</evidence>
<dbReference type="InterPro" id="IPR002219">
    <property type="entry name" value="PKC_DAG/PE"/>
</dbReference>
<dbReference type="GO" id="GO:0005737">
    <property type="term" value="C:cytoplasm"/>
    <property type="evidence" value="ECO:0007669"/>
    <property type="project" value="UniProtKB-SubCell"/>
</dbReference>
<dbReference type="Pfam" id="PF00620">
    <property type="entry name" value="RhoGAP"/>
    <property type="match status" value="1"/>
</dbReference>
<dbReference type="GO" id="GO:0005524">
    <property type="term" value="F:ATP binding"/>
    <property type="evidence" value="ECO:0007669"/>
    <property type="project" value="UniProtKB-UniRule"/>
</dbReference>
<dbReference type="InterPro" id="IPR046349">
    <property type="entry name" value="C1-like_sf"/>
</dbReference>
<dbReference type="PROSITE" id="PS50238">
    <property type="entry name" value="RHOGAP"/>
    <property type="match status" value="1"/>
</dbReference>
<dbReference type="InterPro" id="IPR027417">
    <property type="entry name" value="P-loop_NTPase"/>
</dbReference>
<dbReference type="FunFam" id="1.20.58.530:FF:000005">
    <property type="entry name" value="unconventional myosin-IXa isoform X1"/>
    <property type="match status" value="1"/>
</dbReference>
<dbReference type="GO" id="GO:0016887">
    <property type="term" value="F:ATP hydrolysis activity"/>
    <property type="evidence" value="ECO:0007669"/>
    <property type="project" value="TreeGrafter"/>
</dbReference>
<reference evidence="18" key="3">
    <citation type="submission" date="2025-09" db="UniProtKB">
        <authorList>
            <consortium name="Ensembl"/>
        </authorList>
    </citation>
    <scope>IDENTIFICATION</scope>
</reference>
<dbReference type="Gene3D" id="1.10.10.820">
    <property type="match status" value="1"/>
</dbReference>
<dbReference type="Gene3D" id="3.30.60.20">
    <property type="match status" value="1"/>
</dbReference>
<dbReference type="SMART" id="SM00314">
    <property type="entry name" value="RA"/>
    <property type="match status" value="1"/>
</dbReference>
<feature type="compositionally biased region" description="Polar residues" evidence="13">
    <location>
        <begin position="1268"/>
        <end position="1282"/>
    </location>
</feature>
<dbReference type="FunFam" id="1.20.58.530:FF:000009">
    <property type="entry name" value="unconventional myosin-IXb isoform X1"/>
    <property type="match status" value="1"/>
</dbReference>
<dbReference type="GO" id="GO:0001726">
    <property type="term" value="C:ruffle"/>
    <property type="evidence" value="ECO:0007669"/>
    <property type="project" value="TreeGrafter"/>
</dbReference>
<evidence type="ECO:0000256" key="5">
    <source>
        <dbReference type="ARBA" id="ARBA00022737"/>
    </source>
</evidence>
<reference evidence="18 19" key="1">
    <citation type="journal article" date="2010" name="Nature">
        <title>The genome of a songbird.</title>
        <authorList>
            <person name="Warren W.C."/>
            <person name="Clayton D.F."/>
            <person name="Ellegren H."/>
            <person name="Arnold A.P."/>
            <person name="Hillier L.W."/>
            <person name="Kunstner A."/>
            <person name="Searle S."/>
            <person name="White S."/>
            <person name="Vilella A.J."/>
            <person name="Fairley S."/>
            <person name="Heger A."/>
            <person name="Kong L."/>
            <person name="Ponting C.P."/>
            <person name="Jarvis E.D."/>
            <person name="Mello C.V."/>
            <person name="Minx P."/>
            <person name="Lovell P."/>
            <person name="Velho T.A."/>
            <person name="Ferris M."/>
            <person name="Balakrishnan C.N."/>
            <person name="Sinha S."/>
            <person name="Blatti C."/>
            <person name="London S.E."/>
            <person name="Li Y."/>
            <person name="Lin Y.C."/>
            <person name="George J."/>
            <person name="Sweedler J."/>
            <person name="Southey B."/>
            <person name="Gunaratne P."/>
            <person name="Watson M."/>
            <person name="Nam K."/>
            <person name="Backstrom N."/>
            <person name="Smeds L."/>
            <person name="Nabholz B."/>
            <person name="Itoh Y."/>
            <person name="Whitney O."/>
            <person name="Pfenning A.R."/>
            <person name="Howard J."/>
            <person name="Volker M."/>
            <person name="Skinner B.M."/>
            <person name="Griffin D.K."/>
            <person name="Ye L."/>
            <person name="McLaren W.M."/>
            <person name="Flicek P."/>
            <person name="Quesada V."/>
            <person name="Velasco G."/>
            <person name="Lopez-Otin C."/>
            <person name="Puente X.S."/>
            <person name="Olender T."/>
            <person name="Lancet D."/>
            <person name="Smit A.F."/>
            <person name="Hubley R."/>
            <person name="Konkel M.K."/>
            <person name="Walker J.A."/>
            <person name="Batzer M.A."/>
            <person name="Gu W."/>
            <person name="Pollock D.D."/>
            <person name="Chen L."/>
            <person name="Cheng Z."/>
            <person name="Eichler E.E."/>
            <person name="Stapley J."/>
            <person name="Slate J."/>
            <person name="Ekblom R."/>
            <person name="Birkhead T."/>
            <person name="Burke T."/>
            <person name="Burt D."/>
            <person name="Scharff C."/>
            <person name="Adam I."/>
            <person name="Richard H."/>
            <person name="Sultan M."/>
            <person name="Soldatov A."/>
            <person name="Lehrach H."/>
            <person name="Edwards S.V."/>
            <person name="Yang S.P."/>
            <person name="Li X."/>
            <person name="Graves T."/>
            <person name="Fulton L."/>
            <person name="Nelson J."/>
            <person name="Chinwalla A."/>
            <person name="Hou S."/>
            <person name="Mardis E.R."/>
            <person name="Wilson R.K."/>
        </authorList>
    </citation>
    <scope>NUCLEOTIDE SEQUENCE [LARGE SCALE GENOMIC DNA]</scope>
</reference>
<comment type="caution">
    <text evidence="12">Lacks conserved residue(s) required for the propagation of feature annotation.</text>
</comment>
<evidence type="ECO:0000259" key="16">
    <source>
        <dbReference type="PROSITE" id="PS50238"/>
    </source>
</evidence>
<feature type="compositionally biased region" description="Basic and acidic residues" evidence="13">
    <location>
        <begin position="1222"/>
        <end position="1233"/>
    </location>
</feature>
<dbReference type="GeneTree" id="ENSGT00940000156845"/>
<evidence type="ECO:0000256" key="2">
    <source>
        <dbReference type="ARBA" id="ARBA00008314"/>
    </source>
</evidence>
<name>A0A674GWQ8_TAEGU</name>
<evidence type="ECO:0000259" key="15">
    <source>
        <dbReference type="PROSITE" id="PS50200"/>
    </source>
</evidence>
<evidence type="ECO:0000256" key="13">
    <source>
        <dbReference type="SAM" id="MobiDB-lite"/>
    </source>
</evidence>
<keyword evidence="3" id="KW-0963">Cytoplasm</keyword>
<keyword evidence="8 12" id="KW-0067">ATP-binding</keyword>
<dbReference type="InterPro" id="IPR001609">
    <property type="entry name" value="Myosin_head_motor_dom-like"/>
</dbReference>
<dbReference type="InterPro" id="IPR000198">
    <property type="entry name" value="RhoGAP_dom"/>
</dbReference>
<dbReference type="InterPro" id="IPR036023">
    <property type="entry name" value="MYSc_Myo9"/>
</dbReference>
<feature type="domain" description="Phorbol-ester/DAG-type" evidence="14">
    <location>
        <begin position="1496"/>
        <end position="1543"/>
    </location>
</feature>
<proteinExistence type="inferred from homology"/>
<dbReference type="PRINTS" id="PR00193">
    <property type="entry name" value="MYOSINHEAVY"/>
</dbReference>
<evidence type="ECO:0000259" key="14">
    <source>
        <dbReference type="PROSITE" id="PS50081"/>
    </source>
</evidence>
<feature type="compositionally biased region" description="Basic and acidic residues" evidence="13">
    <location>
        <begin position="1096"/>
        <end position="1114"/>
    </location>
</feature>
<dbReference type="Pfam" id="PF00788">
    <property type="entry name" value="RA"/>
    <property type="match status" value="1"/>
</dbReference>
<dbReference type="CDD" id="cd04407">
    <property type="entry name" value="RhoGAP_myosin_IXB"/>
    <property type="match status" value="1"/>
</dbReference>
<dbReference type="GO" id="GO:0000146">
    <property type="term" value="F:microfilament motor activity"/>
    <property type="evidence" value="ECO:0007669"/>
    <property type="project" value="InterPro"/>
</dbReference>
<dbReference type="CDD" id="cd01385">
    <property type="entry name" value="MYSc_Myo9"/>
    <property type="match status" value="1"/>
</dbReference>
<evidence type="ECO:0000313" key="19">
    <source>
        <dbReference type="Proteomes" id="UP000007754"/>
    </source>
</evidence>
<dbReference type="PROSITE" id="PS50081">
    <property type="entry name" value="ZF_DAG_PE_2"/>
    <property type="match status" value="1"/>
</dbReference>
<dbReference type="SMART" id="SM00242">
    <property type="entry name" value="MYSc"/>
    <property type="match status" value="1"/>
</dbReference>
<keyword evidence="12" id="KW-0009">Actin-binding</keyword>
<dbReference type="GO" id="GO:0046872">
    <property type="term" value="F:metal ion binding"/>
    <property type="evidence" value="ECO:0007669"/>
    <property type="project" value="UniProtKB-KW"/>
</dbReference>
<dbReference type="SUPFAM" id="SSF48350">
    <property type="entry name" value="GTPase activation domain, GAP"/>
    <property type="match status" value="1"/>
</dbReference>
<evidence type="ECO:0000256" key="10">
    <source>
        <dbReference type="ARBA" id="ARBA00023123"/>
    </source>
</evidence>
<keyword evidence="5" id="KW-0677">Repeat</keyword>
<dbReference type="InterPro" id="IPR029071">
    <property type="entry name" value="Ubiquitin-like_domsf"/>
</dbReference>
<evidence type="ECO:0000256" key="4">
    <source>
        <dbReference type="ARBA" id="ARBA00022723"/>
    </source>
</evidence>
<dbReference type="SUPFAM" id="SSF52540">
    <property type="entry name" value="P-loop containing nucleoside triphosphate hydrolases"/>
    <property type="match status" value="1"/>
</dbReference>
<dbReference type="PANTHER" id="PTHR46184">
    <property type="entry name" value="UNCONVENTIONAL MYOSIN-IXB-LIKE PROTEIN"/>
    <property type="match status" value="1"/>
</dbReference>
<dbReference type="Gene3D" id="3.40.850.10">
    <property type="entry name" value="Kinesin motor domain"/>
    <property type="match status" value="2"/>
</dbReference>
<gene>
    <name evidence="18" type="primary">MYO9B</name>
</gene>
<dbReference type="FunFam" id="3.40.850.10:FF:000008">
    <property type="entry name" value="Putative unconventional myosin-IXa"/>
    <property type="match status" value="1"/>
</dbReference>
<dbReference type="FunFam" id="3.40.850.10:FF:000013">
    <property type="entry name" value="unconventional myosin-IXa isoform X1"/>
    <property type="match status" value="1"/>
</dbReference>
<evidence type="ECO:0000256" key="7">
    <source>
        <dbReference type="ARBA" id="ARBA00022833"/>
    </source>
</evidence>
<dbReference type="GO" id="GO:0005884">
    <property type="term" value="C:actin filament"/>
    <property type="evidence" value="ECO:0007669"/>
    <property type="project" value="TreeGrafter"/>
</dbReference>
<protein>
    <submittedName>
        <fullName evidence="18">Myosin IXB</fullName>
    </submittedName>
</protein>
<dbReference type="Gene3D" id="1.20.5.4820">
    <property type="match status" value="1"/>
</dbReference>
<evidence type="ECO:0000313" key="18">
    <source>
        <dbReference type="Ensembl" id="ENSTGUP00000027484.1"/>
    </source>
</evidence>
<keyword evidence="19" id="KW-1185">Reference proteome</keyword>
<keyword evidence="7" id="KW-0862">Zinc</keyword>
<dbReference type="FunFam" id="1.20.120.720:FF:000003">
    <property type="entry name" value="Putative unconventional myosin-IXa"/>
    <property type="match status" value="1"/>
</dbReference>
<dbReference type="PROSITE" id="PS00479">
    <property type="entry name" value="ZF_DAG_PE_1"/>
    <property type="match status" value="1"/>
</dbReference>
<feature type="compositionally biased region" description="Polar residues" evidence="13">
    <location>
        <begin position="1124"/>
        <end position="1138"/>
    </location>
</feature>
<dbReference type="GO" id="GO:0030048">
    <property type="term" value="P:actin filament-based movement"/>
    <property type="evidence" value="ECO:0007669"/>
    <property type="project" value="InterPro"/>
</dbReference>
<dbReference type="SUPFAM" id="SSF57889">
    <property type="entry name" value="Cysteine-rich domain"/>
    <property type="match status" value="1"/>
</dbReference>
<keyword evidence="9" id="KW-0175">Coiled coil</keyword>
<keyword evidence="6 12" id="KW-0547">Nucleotide-binding</keyword>
<dbReference type="InterPro" id="IPR028557">
    <property type="entry name" value="RhoGAP_myosin_IXB"/>
</dbReference>
<feature type="region of interest" description="Disordered" evidence="13">
    <location>
        <begin position="1384"/>
        <end position="1404"/>
    </location>
</feature>
<evidence type="ECO:0000256" key="3">
    <source>
        <dbReference type="ARBA" id="ARBA00022490"/>
    </source>
</evidence>
<keyword evidence="4" id="KW-0479">Metal-binding</keyword>
<dbReference type="SUPFAM" id="SSF54236">
    <property type="entry name" value="Ubiquitin-like"/>
    <property type="match status" value="1"/>
</dbReference>
<dbReference type="SMART" id="SM00324">
    <property type="entry name" value="RhoGAP"/>
    <property type="match status" value="1"/>
</dbReference>
<dbReference type="GO" id="GO:0007266">
    <property type="term" value="P:Rho protein signal transduction"/>
    <property type="evidence" value="ECO:0007669"/>
    <property type="project" value="InterPro"/>
</dbReference>
<evidence type="ECO:0000256" key="6">
    <source>
        <dbReference type="ARBA" id="ARBA00022741"/>
    </source>
</evidence>
<comment type="subcellular location">
    <subcellularLocation>
        <location evidence="1">Cytoplasm</location>
    </subcellularLocation>
</comment>
<feature type="compositionally biased region" description="Basic and acidic residues" evidence="13">
    <location>
        <begin position="1145"/>
        <end position="1175"/>
    </location>
</feature>
<dbReference type="GO" id="GO:0005096">
    <property type="term" value="F:GTPase activator activity"/>
    <property type="evidence" value="ECO:0007669"/>
    <property type="project" value="InterPro"/>
</dbReference>
<evidence type="ECO:0000259" key="17">
    <source>
        <dbReference type="PROSITE" id="PS51456"/>
    </source>
</evidence>
<dbReference type="CDD" id="cd17217">
    <property type="entry name" value="RA_Myosin-IXb"/>
    <property type="match status" value="1"/>
</dbReference>
<feature type="domain" description="Rho-GAP" evidence="16">
    <location>
        <begin position="1561"/>
        <end position="1746"/>
    </location>
</feature>
<dbReference type="PROSITE" id="PS51456">
    <property type="entry name" value="MYOSIN_MOTOR"/>
    <property type="match status" value="1"/>
</dbReference>
<evidence type="ECO:0000256" key="1">
    <source>
        <dbReference type="ARBA" id="ARBA00004496"/>
    </source>
</evidence>
<dbReference type="InterPro" id="IPR046989">
    <property type="entry name" value="RA_Myosin-IXb"/>
</dbReference>
<evidence type="ECO:0000256" key="9">
    <source>
        <dbReference type="ARBA" id="ARBA00023054"/>
    </source>
</evidence>
<organism evidence="18 19">
    <name type="scientific">Taeniopygia guttata</name>
    <name type="common">Zebra finch</name>
    <name type="synonym">Poephila guttata</name>
    <dbReference type="NCBI Taxonomy" id="59729"/>
    <lineage>
        <taxon>Eukaryota</taxon>
        <taxon>Metazoa</taxon>
        <taxon>Chordata</taxon>
        <taxon>Craniata</taxon>
        <taxon>Vertebrata</taxon>
        <taxon>Euteleostomi</taxon>
        <taxon>Archelosauria</taxon>
        <taxon>Archosauria</taxon>
        <taxon>Dinosauria</taxon>
        <taxon>Saurischia</taxon>
        <taxon>Theropoda</taxon>
        <taxon>Coelurosauria</taxon>
        <taxon>Aves</taxon>
        <taxon>Neognathae</taxon>
        <taxon>Neoaves</taxon>
        <taxon>Telluraves</taxon>
        <taxon>Australaves</taxon>
        <taxon>Passeriformes</taxon>
        <taxon>Passeroidea</taxon>
        <taxon>Estrildidae</taxon>
        <taxon>Estrildinae</taxon>
        <taxon>Taeniopygia</taxon>
    </lineage>
</organism>
<dbReference type="GO" id="GO:0016459">
    <property type="term" value="C:myosin complex"/>
    <property type="evidence" value="ECO:0007669"/>
    <property type="project" value="UniProtKB-KW"/>
</dbReference>
<dbReference type="InterPro" id="IPR000159">
    <property type="entry name" value="RA_dom"/>
</dbReference>
<dbReference type="Gene3D" id="1.20.120.720">
    <property type="entry name" value="Myosin VI head, motor domain, U50 subdomain"/>
    <property type="match status" value="1"/>
</dbReference>
<feature type="compositionally biased region" description="Basic and acidic residues" evidence="13">
    <location>
        <begin position="1069"/>
        <end position="1089"/>
    </location>
</feature>
<feature type="domain" description="Ras-associating" evidence="15">
    <location>
        <begin position="16"/>
        <end position="114"/>
    </location>
</feature>
<dbReference type="Gene3D" id="1.10.555.10">
    <property type="entry name" value="Rho GTPase activation protein"/>
    <property type="match status" value="1"/>
</dbReference>
<evidence type="ECO:0000256" key="8">
    <source>
        <dbReference type="ARBA" id="ARBA00022840"/>
    </source>
</evidence>
<dbReference type="InterPro" id="IPR008936">
    <property type="entry name" value="Rho_GTPase_activation_prot"/>
</dbReference>
<dbReference type="Proteomes" id="UP000007754">
    <property type="component" value="Chromosome 28"/>
</dbReference>
<dbReference type="InterPro" id="IPR046987">
    <property type="entry name" value="Myo9"/>
</dbReference>
<accession>A0A674GWQ8</accession>
<feature type="binding site" evidence="12">
    <location>
        <begin position="239"/>
        <end position="246"/>
    </location>
    <ligand>
        <name>ATP</name>
        <dbReference type="ChEBI" id="CHEBI:30616"/>
    </ligand>
</feature>
<dbReference type="GO" id="GO:0051015">
    <property type="term" value="F:actin filament binding"/>
    <property type="evidence" value="ECO:0007669"/>
    <property type="project" value="TreeGrafter"/>
</dbReference>
<dbReference type="Ensembl" id="ENSTGUT00000045087.1">
    <property type="protein sequence ID" value="ENSTGUP00000027484.1"/>
    <property type="gene ID" value="ENSTGUG00000000453.2"/>
</dbReference>
<sequence length="1833" mass="209601">NTLFFSFFFFFSDNGHSYNLHIYPQLSTESAPCCKVTATKDSTSSDVIKDVINILNLDVSKHYVLVEVKESGGEEWVLDINDSPVHRVLLWPRRAQDEHPQKDGYYFLLQERNTDGTIKYVQMQLLSKETDARRLVERGFLPWHHEDFDDLCNLPNLTEKTLLENLKCRFLKHRIYTYAGSILIAINPFKFLPIYNPKYVKMYENHQLGKLEPHIFAVADVAYHTMLKKHVNQCIVISGESGSGKTQSTNFLIHCLTALSQKGYASGVERTILGAGPVLEAFGNAKTAHNNNSSRFGKFIQVNYLENGIVRGAVVEKYLLEKSRLVSQEKDERNYHVFYYLLLGVNEEERKEFHLKQPEDYFYLNQHNLKIEDGEDLRHEFERLKQAMEMVGFLSATKKQIFSILSAILYLGNVTYKKKATGRDEGLDVGPPEVLDILSQLLKVKREILVEVLTKRKTVTANDKLILPYSLNEAITARDSMAKSLYSALFDWIVLRINHALLNKKDMEESVTCLSIGVLDIFGFEDFETNSFEQFCINYANEQLQYYFNQHIFKLEQEEYKSEGITWHNIDYTDNVACIHLISKKPTGLFYLLDEESNFPHATNQTLLAKFKQQHEENKFFVGTPVMEPAFIIRHFAGKVKYQIKDFREKNMDYMRPDIVALLRSSDSAFVRELIGMDPVAVFRWAVLRAAIRAMAVFAQAGRERAQKTAGGAGEGWWFVWGFLPTHIFVKMQFFCYLLTGVVRQGPRVPLGELQRSNTPVEKNLLDSKSLKLIMSMTLHDRTTKSLLHLHKKKKPPSISAQFQTSLNKLLETLGRAEPFFIRCIRSNAEKEMLFDESLVLQQLRYTGMLETVRIRRSGYSAKYTFQEFIDQFQVLLPKNAKASKEDICAYLNKLKLNENYYQIGKTKVFMKEAERQILQDTLHKEVIRKIILLQSWLRMVLERRRFLRMRQAAVVLQVSLRTANLIFLTKQSVMEHSPPLGSPPSLQKPPFAGVLALPLCQDGSAEEQRCRRDPGGLEAAPAAETLPAAQEETIGGFFDPWALRICIFILKILNRYQKMVLERQKAEEEQREMQEEKDKDQDTSKTYDIDEDMSKDEQSKPATDELPVKHESEPDQAVEDEGQAQNEQAENLSSSEKATLPQKHTMDGSERVTNSREKRESRRQRGLEHNDLQNKHVLLSFEGPSALGHEELTVSEEALETAPEPEKSTAQEDNVLQGSSKGEESPSEEKTLSDIPPSSEIKDSGSVPEQPPGSEAEDTAADRTKTQRNNNNQIKGSQSFTCPERPTDLALNVHHTLSATGSFQEPADCWADKKRWQRATKDLDSPTSGIQRYVDDPEKLKYKREKWKGKRQSDHSASFLRGNKCCRIPSPCLNIQILSLAGSSGQAGRPQAGKESSKAKKSRTIKISKVSSVSQNWRASMVREIANANELKHLDEFLLNKINDLRSQKSGVECLFFEATEKFRGNIKTMYSAPVSSKRVHWFLAVPHQIEEHNGHVFTNYQVSIRQSCEHCSSYIWPMEKACLFCKLTCHKKCMSKIQSSCTSCGKKDTEPRHFGVCVSALTSERNSVPVVLEKLLEYVEMHGLYTEGIYRKSGSANRMKELKQLLQEDPNSVKLENYPIHTITGILKQWLRELPDPLMTSAQYNDFLRAVELPEKQEQLCAIYSVLEQLPQANHNTLERLIFHLVKVALIEDVNRMSPNALAIVFAPCLLRCPDTSDPLTSMKDVSKTTMCVEMLIKEQLRKYKIKMEEINQLEAAESFAFRRLSLLRQNTVDSVSDMVKEFLHSRDGWCAKICCVLGGKILFVFVVLINTNQTVSDQRLHIVNLVSISL</sequence>
<dbReference type="FunFam" id="1.10.10.820:FF:000003">
    <property type="entry name" value="unconventional myosin-IXa isoform X1"/>
    <property type="match status" value="1"/>
</dbReference>
<dbReference type="GO" id="GO:0072673">
    <property type="term" value="P:lamellipodium morphogenesis"/>
    <property type="evidence" value="ECO:0007669"/>
    <property type="project" value="TreeGrafter"/>
</dbReference>
<dbReference type="SMART" id="SM00109">
    <property type="entry name" value="C1"/>
    <property type="match status" value="1"/>
</dbReference>
<dbReference type="PANTHER" id="PTHR46184:SF2">
    <property type="entry name" value="UNCONVENTIONAL MYOSIN-IXB"/>
    <property type="match status" value="1"/>
</dbReference>
<dbReference type="InterPro" id="IPR036961">
    <property type="entry name" value="Kinesin_motor_dom_sf"/>
</dbReference>
<keyword evidence="10 12" id="KW-0518">Myosin</keyword>
<feature type="region of interest" description="Disordered" evidence="13">
    <location>
        <begin position="1069"/>
        <end position="1286"/>
    </location>
</feature>